<dbReference type="RefSeq" id="WP_058310364.1">
    <property type="nucleotide sequence ID" value="NZ_CYTW01000001.1"/>
</dbReference>
<organism evidence="1 2">
    <name type="scientific">Shimia thalassica</name>
    <dbReference type="NCBI Taxonomy" id="1715693"/>
    <lineage>
        <taxon>Bacteria</taxon>
        <taxon>Pseudomonadati</taxon>
        <taxon>Pseudomonadota</taxon>
        <taxon>Alphaproteobacteria</taxon>
        <taxon>Rhodobacterales</taxon>
        <taxon>Roseobacteraceae</taxon>
    </lineage>
</organism>
<dbReference type="PANTHER" id="PTHR41729">
    <property type="entry name" value="GLUTAMYL-TRNA SYNTHETASE"/>
    <property type="match status" value="1"/>
</dbReference>
<accession>A0A0P1I550</accession>
<evidence type="ECO:0000313" key="2">
    <source>
        <dbReference type="Proteomes" id="UP000051870"/>
    </source>
</evidence>
<keyword evidence="2" id="KW-1185">Reference proteome</keyword>
<name>A0A0P1I550_9RHOB</name>
<dbReference type="GeneID" id="83880274"/>
<sequence>MSDRYNSAVAAIDAANSADPRLDEDHPEALLYGQRMSEQCDRLFPDASDVLKLTARAQHIERWVLLRKDYPEGRIGYLSWRRDLADHHANRLAEIMAEAGYETADIEQAGRMLRKQGIKRDDKVQALEDVICFTFITWYFAPFAAKHTPEKVLDIVTKTARKMSAEARERVLSEFDLPENLAEAFRA</sequence>
<dbReference type="PANTHER" id="PTHR41729:SF1">
    <property type="entry name" value="GLUTAMYL-TRNA SYNTHETASE"/>
    <property type="match status" value="1"/>
</dbReference>
<dbReference type="InterPro" id="IPR025255">
    <property type="entry name" value="DUF4202"/>
</dbReference>
<dbReference type="Pfam" id="PF13875">
    <property type="entry name" value="DUF4202"/>
    <property type="match status" value="1"/>
</dbReference>
<dbReference type="Proteomes" id="UP000051870">
    <property type="component" value="Unassembled WGS sequence"/>
</dbReference>
<gene>
    <name evidence="1" type="ORF">PH7735_01211</name>
</gene>
<dbReference type="EMBL" id="CYTW01000001">
    <property type="protein sequence ID" value="CUJ90194.1"/>
    <property type="molecule type" value="Genomic_DNA"/>
</dbReference>
<evidence type="ECO:0000313" key="1">
    <source>
        <dbReference type="EMBL" id="CUJ90194.1"/>
    </source>
</evidence>
<dbReference type="STRING" id="1715693.PH7735_01211"/>
<dbReference type="AlphaFoldDB" id="A0A0P1I550"/>
<evidence type="ECO:0008006" key="3">
    <source>
        <dbReference type="Google" id="ProtNLM"/>
    </source>
</evidence>
<protein>
    <recommendedName>
        <fullName evidence="3">DUF4202 domain-containing protein</fullName>
    </recommendedName>
</protein>
<reference evidence="2" key="1">
    <citation type="submission" date="2015-09" db="EMBL/GenBank/DDBJ databases">
        <authorList>
            <person name="Rodrigo-Torres Lidia"/>
            <person name="Arahal R.David."/>
        </authorList>
    </citation>
    <scope>NUCLEOTIDE SEQUENCE [LARGE SCALE GENOMIC DNA]</scope>
    <source>
        <strain evidence="2">CECT 7735</strain>
    </source>
</reference>
<proteinExistence type="predicted"/>